<dbReference type="SUPFAM" id="SSF110997">
    <property type="entry name" value="Sporulation related repeat"/>
    <property type="match status" value="1"/>
</dbReference>
<dbReference type="EMBL" id="CP136864">
    <property type="protein sequence ID" value="WOJ92630.1"/>
    <property type="molecule type" value="Genomic_DNA"/>
</dbReference>
<accession>A0ABZ0I0G7</accession>
<feature type="domain" description="SPOR" evidence="3">
    <location>
        <begin position="97"/>
        <end position="176"/>
    </location>
</feature>
<dbReference type="PROSITE" id="PS51724">
    <property type="entry name" value="SPOR"/>
    <property type="match status" value="1"/>
</dbReference>
<dbReference type="InterPro" id="IPR007730">
    <property type="entry name" value="SPOR-like_dom"/>
</dbReference>
<dbReference type="Gene3D" id="3.30.70.1070">
    <property type="entry name" value="Sporulation related repeat"/>
    <property type="match status" value="1"/>
</dbReference>
<keyword evidence="2" id="KW-0812">Transmembrane</keyword>
<keyword evidence="2" id="KW-1133">Transmembrane helix</keyword>
<evidence type="ECO:0000313" key="5">
    <source>
        <dbReference type="Proteomes" id="UP001626537"/>
    </source>
</evidence>
<dbReference type="InterPro" id="IPR036680">
    <property type="entry name" value="SPOR-like_sf"/>
</dbReference>
<protein>
    <submittedName>
        <fullName evidence="4">SPOR domain-containing protein</fullName>
    </submittedName>
</protein>
<evidence type="ECO:0000256" key="1">
    <source>
        <dbReference type="SAM" id="MobiDB-lite"/>
    </source>
</evidence>
<keyword evidence="5" id="KW-1185">Reference proteome</keyword>
<proteinExistence type="predicted"/>
<evidence type="ECO:0000256" key="2">
    <source>
        <dbReference type="SAM" id="Phobius"/>
    </source>
</evidence>
<sequence length="178" mass="19327">MAQQRKSSRGASRQNAPSQSGSGLRWYGAGVASGLFLAFMLYLVTLPPEGGAEPVPQVASGPSVTTVEPEYEFFEVLPNQEMTVDVDPADIPKPRSAGTGKQYLLQAGSFRQAADADRRRGELLLLGLNPRVEDTQGDTGRWFRVVLGPFDSRSAMAKARSMTAQQDIDTLLIQRNRG</sequence>
<feature type="transmembrane region" description="Helical" evidence="2">
    <location>
        <begin position="24"/>
        <end position="44"/>
    </location>
</feature>
<feature type="region of interest" description="Disordered" evidence="1">
    <location>
        <begin position="1"/>
        <end position="23"/>
    </location>
</feature>
<evidence type="ECO:0000259" key="3">
    <source>
        <dbReference type="PROSITE" id="PS51724"/>
    </source>
</evidence>
<reference evidence="4 5" key="1">
    <citation type="submission" date="2023-10" db="EMBL/GenBank/DDBJ databases">
        <title>Two novel species belonging to the OM43/NOR5 clade.</title>
        <authorList>
            <person name="Park M."/>
        </authorList>
    </citation>
    <scope>NUCLEOTIDE SEQUENCE [LARGE SCALE GENOMIC DNA]</scope>
    <source>
        <strain evidence="4 5">IMCC43200</strain>
    </source>
</reference>
<dbReference type="InterPro" id="IPR052521">
    <property type="entry name" value="Cell_div_SPOR-domain"/>
</dbReference>
<name>A0ABZ0I0G7_9GAMM</name>
<keyword evidence="2" id="KW-0472">Membrane</keyword>
<feature type="compositionally biased region" description="Polar residues" evidence="1">
    <location>
        <begin position="1"/>
        <end position="22"/>
    </location>
</feature>
<evidence type="ECO:0000313" key="4">
    <source>
        <dbReference type="EMBL" id="WOJ92630.1"/>
    </source>
</evidence>
<dbReference type="Proteomes" id="UP001626537">
    <property type="component" value="Chromosome"/>
</dbReference>
<gene>
    <name evidence="4" type="ORF">R0135_12650</name>
</gene>
<dbReference type="PANTHER" id="PTHR38687">
    <property type="entry name" value="CELL DIVISION PROTEIN DEDD-RELATED"/>
    <property type="match status" value="1"/>
</dbReference>
<dbReference type="RefSeq" id="WP_407347229.1">
    <property type="nucleotide sequence ID" value="NZ_CP136864.1"/>
</dbReference>
<organism evidence="4 5">
    <name type="scientific">Congregibacter variabilis</name>
    <dbReference type="NCBI Taxonomy" id="3081200"/>
    <lineage>
        <taxon>Bacteria</taxon>
        <taxon>Pseudomonadati</taxon>
        <taxon>Pseudomonadota</taxon>
        <taxon>Gammaproteobacteria</taxon>
        <taxon>Cellvibrionales</taxon>
        <taxon>Halieaceae</taxon>
        <taxon>Congregibacter</taxon>
    </lineage>
</organism>
<dbReference type="Pfam" id="PF05036">
    <property type="entry name" value="SPOR"/>
    <property type="match status" value="1"/>
</dbReference>